<evidence type="ECO:0000313" key="2">
    <source>
        <dbReference type="EMBL" id="GJT14339.1"/>
    </source>
</evidence>
<name>A0ABQ5BLR4_9ASTR</name>
<accession>A0ABQ5BLR4</accession>
<proteinExistence type="predicted"/>
<feature type="region of interest" description="Disordered" evidence="1">
    <location>
        <begin position="180"/>
        <end position="303"/>
    </location>
</feature>
<organism evidence="2 3">
    <name type="scientific">Tanacetum coccineum</name>
    <dbReference type="NCBI Taxonomy" id="301880"/>
    <lineage>
        <taxon>Eukaryota</taxon>
        <taxon>Viridiplantae</taxon>
        <taxon>Streptophyta</taxon>
        <taxon>Embryophyta</taxon>
        <taxon>Tracheophyta</taxon>
        <taxon>Spermatophyta</taxon>
        <taxon>Magnoliopsida</taxon>
        <taxon>eudicotyledons</taxon>
        <taxon>Gunneridae</taxon>
        <taxon>Pentapetalae</taxon>
        <taxon>asterids</taxon>
        <taxon>campanulids</taxon>
        <taxon>Asterales</taxon>
        <taxon>Asteraceae</taxon>
        <taxon>Asteroideae</taxon>
        <taxon>Anthemideae</taxon>
        <taxon>Anthemidinae</taxon>
        <taxon>Tanacetum</taxon>
    </lineage>
</organism>
<reference evidence="2" key="1">
    <citation type="journal article" date="2022" name="Int. J. Mol. Sci.">
        <title>Draft Genome of Tanacetum Coccineum: Genomic Comparison of Closely Related Tanacetum-Family Plants.</title>
        <authorList>
            <person name="Yamashiro T."/>
            <person name="Shiraishi A."/>
            <person name="Nakayama K."/>
            <person name="Satake H."/>
        </authorList>
    </citation>
    <scope>NUCLEOTIDE SEQUENCE</scope>
</reference>
<gene>
    <name evidence="2" type="ORF">Tco_0861381</name>
</gene>
<sequence>MTVVPESNALTTVELRVAKLEKDVSELKTIDHSTKALDVLKSQVPTVVNSYLDIKVEDVFQKELQKHTTDLIHKYSLLHIPELTKKPTPTAEQESEKSPSDILKIKKEQAKKQKKPQFTIKSTDKEALEEYDLKSAFYQSMHANKSFNKNPANHRLCHALIEALIEDENAIDKGVADTVKDHKRKHDDDEDDDNEDPPAGLNQGKKTKRRRTKESESFNKPSSTKETPKGKTPTKGSKTGKSTSTKEPVEEPIAEVIMNDAGDDVVRDDDQLQDTSEPKIRKTLNPYWFKQPSRPPTPEPEWNKSQVVLDQPAQPWFNQMVSALKDPLTFNDLMATPIDFSKYVWNGLKIENLTQDILLGPPLICPPGHRTVVVDYFFNNDLEYLKTSDPKVTYTTSITKIKAARYEIKGIEDMVPTLWSTIKHAYDKDVEKGIKHWGERRKLWYQSQIVVKRSNQQLYKFKEDDFVDLHLNDIEDMLLLGIRKVSVTSNIVSRSS</sequence>
<protein>
    <submittedName>
        <fullName evidence="2">Uncharacterized protein</fullName>
    </submittedName>
</protein>
<comment type="caution">
    <text evidence="2">The sequence shown here is derived from an EMBL/GenBank/DDBJ whole genome shotgun (WGS) entry which is preliminary data.</text>
</comment>
<dbReference type="Proteomes" id="UP001151760">
    <property type="component" value="Unassembled WGS sequence"/>
</dbReference>
<reference evidence="2" key="2">
    <citation type="submission" date="2022-01" db="EMBL/GenBank/DDBJ databases">
        <authorList>
            <person name="Yamashiro T."/>
            <person name="Shiraishi A."/>
            <person name="Satake H."/>
            <person name="Nakayama K."/>
        </authorList>
    </citation>
    <scope>NUCLEOTIDE SEQUENCE</scope>
</reference>
<dbReference type="EMBL" id="BQNB010013304">
    <property type="protein sequence ID" value="GJT14339.1"/>
    <property type="molecule type" value="Genomic_DNA"/>
</dbReference>
<evidence type="ECO:0000256" key="1">
    <source>
        <dbReference type="SAM" id="MobiDB-lite"/>
    </source>
</evidence>
<feature type="compositionally biased region" description="Basic and acidic residues" evidence="1">
    <location>
        <begin position="264"/>
        <end position="280"/>
    </location>
</feature>
<feature type="compositionally biased region" description="Low complexity" evidence="1">
    <location>
        <begin position="220"/>
        <end position="246"/>
    </location>
</feature>
<evidence type="ECO:0000313" key="3">
    <source>
        <dbReference type="Proteomes" id="UP001151760"/>
    </source>
</evidence>
<keyword evidence="3" id="KW-1185">Reference proteome</keyword>